<accession>A0A0E9R2B4</accession>
<organism evidence="2">
    <name type="scientific">Anguilla anguilla</name>
    <name type="common">European freshwater eel</name>
    <name type="synonym">Muraena anguilla</name>
    <dbReference type="NCBI Taxonomy" id="7936"/>
    <lineage>
        <taxon>Eukaryota</taxon>
        <taxon>Metazoa</taxon>
        <taxon>Chordata</taxon>
        <taxon>Craniata</taxon>
        <taxon>Vertebrata</taxon>
        <taxon>Euteleostomi</taxon>
        <taxon>Actinopterygii</taxon>
        <taxon>Neopterygii</taxon>
        <taxon>Teleostei</taxon>
        <taxon>Anguilliformes</taxon>
        <taxon>Anguillidae</taxon>
        <taxon>Anguilla</taxon>
    </lineage>
</organism>
<reference evidence="2" key="1">
    <citation type="submission" date="2014-11" db="EMBL/GenBank/DDBJ databases">
        <authorList>
            <person name="Amaro Gonzalez C."/>
        </authorList>
    </citation>
    <scope>NUCLEOTIDE SEQUENCE</scope>
</reference>
<name>A0A0E9R2B4_ANGAN</name>
<feature type="compositionally biased region" description="Polar residues" evidence="1">
    <location>
        <begin position="8"/>
        <end position="20"/>
    </location>
</feature>
<proteinExistence type="predicted"/>
<dbReference type="AlphaFoldDB" id="A0A0E9R2B4"/>
<dbReference type="EMBL" id="GBXM01085942">
    <property type="protein sequence ID" value="JAH22635.1"/>
    <property type="molecule type" value="Transcribed_RNA"/>
</dbReference>
<reference evidence="2" key="2">
    <citation type="journal article" date="2015" name="Fish Shellfish Immunol.">
        <title>Early steps in the European eel (Anguilla anguilla)-Vibrio vulnificus interaction in the gills: Role of the RtxA13 toxin.</title>
        <authorList>
            <person name="Callol A."/>
            <person name="Pajuelo D."/>
            <person name="Ebbesson L."/>
            <person name="Teles M."/>
            <person name="MacKenzie S."/>
            <person name="Amaro C."/>
        </authorList>
    </citation>
    <scope>NUCLEOTIDE SEQUENCE</scope>
</reference>
<protein>
    <submittedName>
        <fullName evidence="2">Uncharacterized protein</fullName>
    </submittedName>
</protein>
<feature type="region of interest" description="Disordered" evidence="1">
    <location>
        <begin position="1"/>
        <end position="30"/>
    </location>
</feature>
<evidence type="ECO:0000313" key="2">
    <source>
        <dbReference type="EMBL" id="JAH22635.1"/>
    </source>
</evidence>
<sequence length="57" mass="6328">MLSEHRPPTQQLNEQLTTGNRGYADVPHTDSSKIHKGLKAVELPLNAFDSEIHSNGF</sequence>
<evidence type="ECO:0000256" key="1">
    <source>
        <dbReference type="SAM" id="MobiDB-lite"/>
    </source>
</evidence>